<evidence type="ECO:0000313" key="2">
    <source>
        <dbReference type="Proteomes" id="UP000235392"/>
    </source>
</evidence>
<name>A0A2N5SI22_9BASI</name>
<comment type="caution">
    <text evidence="1">The sequence shown here is derived from an EMBL/GenBank/DDBJ whole genome shotgun (WGS) entry which is preliminary data.</text>
</comment>
<protein>
    <submittedName>
        <fullName evidence="1">Uncharacterized protein</fullName>
    </submittedName>
</protein>
<organism evidence="1 2">
    <name type="scientific">Puccinia coronata f. sp. avenae</name>
    <dbReference type="NCBI Taxonomy" id="200324"/>
    <lineage>
        <taxon>Eukaryota</taxon>
        <taxon>Fungi</taxon>
        <taxon>Dikarya</taxon>
        <taxon>Basidiomycota</taxon>
        <taxon>Pucciniomycotina</taxon>
        <taxon>Pucciniomycetes</taxon>
        <taxon>Pucciniales</taxon>
        <taxon>Pucciniaceae</taxon>
        <taxon>Puccinia</taxon>
    </lineage>
</organism>
<evidence type="ECO:0000313" key="1">
    <source>
        <dbReference type="EMBL" id="PLW12888.1"/>
    </source>
</evidence>
<reference evidence="1 2" key="1">
    <citation type="submission" date="2017-11" db="EMBL/GenBank/DDBJ databases">
        <title>De novo assembly and phasing of dikaryotic genomes from two isolates of Puccinia coronata f. sp. avenae, the causal agent of oat crown rust.</title>
        <authorList>
            <person name="Miller M.E."/>
            <person name="Zhang Y."/>
            <person name="Omidvar V."/>
            <person name="Sperschneider J."/>
            <person name="Schwessinger B."/>
            <person name="Raley C."/>
            <person name="Palmer J.M."/>
            <person name="Garnica D."/>
            <person name="Upadhyaya N."/>
            <person name="Rathjen J."/>
            <person name="Taylor J.M."/>
            <person name="Park R.F."/>
            <person name="Dodds P.N."/>
            <person name="Hirsch C.D."/>
            <person name="Kianian S.F."/>
            <person name="Figueroa M."/>
        </authorList>
    </citation>
    <scope>NUCLEOTIDE SEQUENCE [LARGE SCALE GENOMIC DNA]</scope>
    <source>
        <strain evidence="1">12SD80</strain>
    </source>
</reference>
<accession>A0A2N5SI22</accession>
<proteinExistence type="predicted"/>
<sequence length="75" mass="8035">MPLAAPAGAPNTGKAMHAAHWIPRCPSDSLERYSKLSAETSTQKWPGFKKSGTWRGASPVPLLLASQFSGSLRQN</sequence>
<dbReference type="Proteomes" id="UP000235392">
    <property type="component" value="Unassembled WGS sequence"/>
</dbReference>
<dbReference type="EMBL" id="PGCI01000870">
    <property type="protein sequence ID" value="PLW12888.1"/>
    <property type="molecule type" value="Genomic_DNA"/>
</dbReference>
<gene>
    <name evidence="1" type="ORF">PCASD_25152</name>
</gene>
<dbReference type="AlphaFoldDB" id="A0A2N5SI22"/>